<evidence type="ECO:0000313" key="3">
    <source>
        <dbReference type="Proteomes" id="UP001213799"/>
    </source>
</evidence>
<name>A0AAD6GSA1_9EURO</name>
<keyword evidence="1" id="KW-0175">Coiled coil</keyword>
<evidence type="ECO:0000313" key="2">
    <source>
        <dbReference type="EMBL" id="KAJ5588253.1"/>
    </source>
</evidence>
<accession>A0AAD6GSA1</accession>
<feature type="coiled-coil region" evidence="1">
    <location>
        <begin position="86"/>
        <end position="113"/>
    </location>
</feature>
<keyword evidence="3" id="KW-1185">Reference proteome</keyword>
<evidence type="ECO:0000256" key="1">
    <source>
        <dbReference type="SAM" id="Coils"/>
    </source>
</evidence>
<gene>
    <name evidence="2" type="ORF">N7537_010931</name>
</gene>
<sequence length="269" mass="31057">MARYNEELGHSDKAFAIYEEIVRNYPNDYHAVLEMMIHFSKDKNSEDNLTGLDRRTQAFHEHHANEEYHQAIMALVSDNKTFDAIFESYQAAIVAAKERLAKATNESDTEEEIFHRTCQEVLMHNLAHLCRECREKGIYHRPMVTKGLVCAQHANGCFHKVLRDDSTAPTYLEQLDQLAAFKPIYVDNEERLATYPKEFIARFHAPQGDEQEVKDTLRTYIKRNIDILFGDDPLNGWQGYQGLAIYLMFAGQNADCLVAWLLIVSYDGM</sequence>
<reference evidence="2" key="2">
    <citation type="submission" date="2023-01" db="EMBL/GenBank/DDBJ databases">
        <authorList>
            <person name="Petersen C."/>
        </authorList>
    </citation>
    <scope>NUCLEOTIDE SEQUENCE</scope>
    <source>
        <strain evidence="2">IBT 12815</strain>
    </source>
</reference>
<protein>
    <submittedName>
        <fullName evidence="2">Tetratricopeptide-like helical</fullName>
    </submittedName>
</protein>
<dbReference type="Proteomes" id="UP001213799">
    <property type="component" value="Unassembled WGS sequence"/>
</dbReference>
<organism evidence="2 3">
    <name type="scientific">Penicillium hordei</name>
    <dbReference type="NCBI Taxonomy" id="40994"/>
    <lineage>
        <taxon>Eukaryota</taxon>
        <taxon>Fungi</taxon>
        <taxon>Dikarya</taxon>
        <taxon>Ascomycota</taxon>
        <taxon>Pezizomycotina</taxon>
        <taxon>Eurotiomycetes</taxon>
        <taxon>Eurotiomycetidae</taxon>
        <taxon>Eurotiales</taxon>
        <taxon>Aspergillaceae</taxon>
        <taxon>Penicillium</taxon>
    </lineage>
</organism>
<comment type="caution">
    <text evidence="2">The sequence shown here is derived from an EMBL/GenBank/DDBJ whole genome shotgun (WGS) entry which is preliminary data.</text>
</comment>
<dbReference type="EMBL" id="JAQJAE010000006">
    <property type="protein sequence ID" value="KAJ5588253.1"/>
    <property type="molecule type" value="Genomic_DNA"/>
</dbReference>
<proteinExistence type="predicted"/>
<reference evidence="2" key="1">
    <citation type="journal article" date="2023" name="IMA Fungus">
        <title>Comparative genomic study of the Penicillium genus elucidates a diverse pangenome and 15 lateral gene transfer events.</title>
        <authorList>
            <person name="Petersen C."/>
            <person name="Sorensen T."/>
            <person name="Nielsen M.R."/>
            <person name="Sondergaard T.E."/>
            <person name="Sorensen J.L."/>
            <person name="Fitzpatrick D.A."/>
            <person name="Frisvad J.C."/>
            <person name="Nielsen K.L."/>
        </authorList>
    </citation>
    <scope>NUCLEOTIDE SEQUENCE</scope>
    <source>
        <strain evidence="2">IBT 12815</strain>
    </source>
</reference>
<dbReference type="AlphaFoldDB" id="A0AAD6GSA1"/>
<dbReference type="GeneID" id="81592227"/>
<dbReference type="RefSeq" id="XP_056747272.1">
    <property type="nucleotide sequence ID" value="XM_056901985.1"/>
</dbReference>